<name>A0A9W9ZJ68_9CNID</name>
<keyword evidence="3" id="KW-1185">Reference proteome</keyword>
<reference evidence="2" key="1">
    <citation type="submission" date="2023-01" db="EMBL/GenBank/DDBJ databases">
        <title>Genome assembly of the deep-sea coral Lophelia pertusa.</title>
        <authorList>
            <person name="Herrera S."/>
            <person name="Cordes E."/>
        </authorList>
    </citation>
    <scope>NUCLEOTIDE SEQUENCE</scope>
    <source>
        <strain evidence="2">USNM1676648</strain>
        <tissue evidence="2">Polyp</tissue>
    </source>
</reference>
<protein>
    <submittedName>
        <fullName evidence="2">Uncharacterized protein</fullName>
    </submittedName>
</protein>
<accession>A0A9W9ZJ68</accession>
<sequence>MRPVHLNPVPLTCLVNDRSVAAYIINVHSPSELKELETDAAPTTKTTSYAELKNGMFDSCEETFSSRGKGYLSSPLGQVDKLEKTQERNGTDSIWRLETKVAEMEVSREDNSQSLSMALKQKDSKIGLLTQNIQQQESENMALEAKLEEVLPRPISSLG</sequence>
<proteinExistence type="predicted"/>
<dbReference type="Proteomes" id="UP001163046">
    <property type="component" value="Unassembled WGS sequence"/>
</dbReference>
<dbReference type="OrthoDB" id="10619603at2759"/>
<evidence type="ECO:0000256" key="1">
    <source>
        <dbReference type="SAM" id="Coils"/>
    </source>
</evidence>
<gene>
    <name evidence="2" type="ORF">OS493_038025</name>
</gene>
<dbReference type="AlphaFoldDB" id="A0A9W9ZJ68"/>
<keyword evidence="1" id="KW-0175">Coiled coil</keyword>
<comment type="caution">
    <text evidence="2">The sequence shown here is derived from an EMBL/GenBank/DDBJ whole genome shotgun (WGS) entry which is preliminary data.</text>
</comment>
<dbReference type="EMBL" id="MU825955">
    <property type="protein sequence ID" value="KAJ7381949.1"/>
    <property type="molecule type" value="Genomic_DNA"/>
</dbReference>
<feature type="coiled-coil region" evidence="1">
    <location>
        <begin position="119"/>
        <end position="146"/>
    </location>
</feature>
<organism evidence="2 3">
    <name type="scientific">Desmophyllum pertusum</name>
    <dbReference type="NCBI Taxonomy" id="174260"/>
    <lineage>
        <taxon>Eukaryota</taxon>
        <taxon>Metazoa</taxon>
        <taxon>Cnidaria</taxon>
        <taxon>Anthozoa</taxon>
        <taxon>Hexacorallia</taxon>
        <taxon>Scleractinia</taxon>
        <taxon>Caryophylliina</taxon>
        <taxon>Caryophylliidae</taxon>
        <taxon>Desmophyllum</taxon>
    </lineage>
</organism>
<evidence type="ECO:0000313" key="3">
    <source>
        <dbReference type="Proteomes" id="UP001163046"/>
    </source>
</evidence>
<evidence type="ECO:0000313" key="2">
    <source>
        <dbReference type="EMBL" id="KAJ7381949.1"/>
    </source>
</evidence>